<protein>
    <submittedName>
        <fullName evidence="2">Uncharacterized protein</fullName>
    </submittedName>
</protein>
<feature type="compositionally biased region" description="Low complexity" evidence="1">
    <location>
        <begin position="83"/>
        <end position="92"/>
    </location>
</feature>
<reference evidence="2" key="1">
    <citation type="submission" date="2023-04" db="EMBL/GenBank/DDBJ databases">
        <authorList>
            <consortium name="ELIXIR-Norway"/>
        </authorList>
    </citation>
    <scope>NUCLEOTIDE SEQUENCE [LARGE SCALE GENOMIC DNA]</scope>
</reference>
<dbReference type="EMBL" id="CATKSN020000145">
    <property type="protein sequence ID" value="CAI9149141.1"/>
    <property type="molecule type" value="Genomic_DNA"/>
</dbReference>
<evidence type="ECO:0000313" key="2">
    <source>
        <dbReference type="EMBL" id="CAI9149141.1"/>
    </source>
</evidence>
<organism evidence="2 3">
    <name type="scientific">Rangifer tarandus platyrhynchus</name>
    <name type="common">Svalbard reindeer</name>
    <dbReference type="NCBI Taxonomy" id="3082113"/>
    <lineage>
        <taxon>Eukaryota</taxon>
        <taxon>Metazoa</taxon>
        <taxon>Chordata</taxon>
        <taxon>Craniata</taxon>
        <taxon>Vertebrata</taxon>
        <taxon>Euteleostomi</taxon>
        <taxon>Mammalia</taxon>
        <taxon>Eutheria</taxon>
        <taxon>Laurasiatheria</taxon>
        <taxon>Artiodactyla</taxon>
        <taxon>Ruminantia</taxon>
        <taxon>Pecora</taxon>
        <taxon>Cervidae</taxon>
        <taxon>Odocoileinae</taxon>
        <taxon>Rangifer</taxon>
    </lineage>
</organism>
<name>A0ABN8XJ36_RANTA</name>
<evidence type="ECO:0000256" key="1">
    <source>
        <dbReference type="SAM" id="MobiDB-lite"/>
    </source>
</evidence>
<feature type="compositionally biased region" description="Basic and acidic residues" evidence="1">
    <location>
        <begin position="34"/>
        <end position="56"/>
    </location>
</feature>
<feature type="region of interest" description="Disordered" evidence="1">
    <location>
        <begin position="1"/>
        <end position="117"/>
    </location>
</feature>
<comment type="caution">
    <text evidence="2">The sequence shown here is derived from an EMBL/GenBank/DDBJ whole genome shotgun (WGS) entry which is preliminary data.</text>
</comment>
<dbReference type="Proteomes" id="UP001176941">
    <property type="component" value="Unassembled WGS sequence"/>
</dbReference>
<proteinExistence type="predicted"/>
<feature type="compositionally biased region" description="Basic and acidic residues" evidence="1">
    <location>
        <begin position="70"/>
        <end position="79"/>
    </location>
</feature>
<gene>
    <name evidence="2" type="ORF">MRATA1EN1_LOCUS30759</name>
</gene>
<sequence length="234" mass="25717">MSRSGTVVDAPVSESEHVTMTAGRRTSVSTLEEGDVHSEPHDTSTERKHPGEEQQHQGRPVASATRLTHRRGDNGEQHRRSSGGAAAAAGGADSPLITDNASEGNDESNIKAEESEGGRLRKKHLYDLTLTLLEGINFGQRPRCYNPARIGIWMTSSGGRESKGDRRTGTGGSFEEELEAERILLHMSVRAFQSRRHVRRRGFDGDNKIRRTDWFSGPRLTEGESVTTADLDVE</sequence>
<accession>A0ABN8XJ36</accession>
<feature type="compositionally biased region" description="Basic and acidic residues" evidence="1">
    <location>
        <begin position="108"/>
        <end position="117"/>
    </location>
</feature>
<evidence type="ECO:0000313" key="3">
    <source>
        <dbReference type="Proteomes" id="UP001176941"/>
    </source>
</evidence>
<keyword evidence="3" id="KW-1185">Reference proteome</keyword>